<dbReference type="AlphaFoldDB" id="A0A9P8GQ32"/>
<evidence type="ECO:0000313" key="2">
    <source>
        <dbReference type="Proteomes" id="UP000767238"/>
    </source>
</evidence>
<proteinExistence type="predicted"/>
<name>A0A9P8GQ32_AURME</name>
<reference evidence="1" key="1">
    <citation type="journal article" date="2021" name="J Fungi (Basel)">
        <title>Virulence traits and population genomics of the black yeast Aureobasidium melanogenum.</title>
        <authorList>
            <person name="Cernosa A."/>
            <person name="Sun X."/>
            <person name="Gostincar C."/>
            <person name="Fang C."/>
            <person name="Gunde-Cimerman N."/>
            <person name="Song Z."/>
        </authorList>
    </citation>
    <scope>NUCLEOTIDE SEQUENCE</scope>
    <source>
        <strain evidence="1">EXF-8016</strain>
    </source>
</reference>
<sequence>MLSCAEQRQFCSTYPKRAANPHNVPNSATSLFSSSPKSLRDHILLYTRDEWYSEPLVDASIQHDVHPLPNFTGYHSAIYARRSWDKRTWSNIAVLKNTKQRRCGVARDAKEKAL</sequence>
<organism evidence="1 2">
    <name type="scientific">Aureobasidium melanogenum</name>
    <name type="common">Aureobasidium pullulans var. melanogenum</name>
    <dbReference type="NCBI Taxonomy" id="46634"/>
    <lineage>
        <taxon>Eukaryota</taxon>
        <taxon>Fungi</taxon>
        <taxon>Dikarya</taxon>
        <taxon>Ascomycota</taxon>
        <taxon>Pezizomycotina</taxon>
        <taxon>Dothideomycetes</taxon>
        <taxon>Dothideomycetidae</taxon>
        <taxon>Dothideales</taxon>
        <taxon>Saccotheciaceae</taxon>
        <taxon>Aureobasidium</taxon>
    </lineage>
</organism>
<dbReference type="EMBL" id="JAHFYH010000001">
    <property type="protein sequence ID" value="KAH0237992.1"/>
    <property type="molecule type" value="Genomic_DNA"/>
</dbReference>
<dbReference type="Proteomes" id="UP000767238">
    <property type="component" value="Unassembled WGS sequence"/>
</dbReference>
<reference evidence="1" key="2">
    <citation type="submission" date="2021-08" db="EMBL/GenBank/DDBJ databases">
        <authorList>
            <person name="Gostincar C."/>
            <person name="Sun X."/>
            <person name="Song Z."/>
            <person name="Gunde-Cimerman N."/>
        </authorList>
    </citation>
    <scope>NUCLEOTIDE SEQUENCE</scope>
    <source>
        <strain evidence="1">EXF-8016</strain>
    </source>
</reference>
<protein>
    <submittedName>
        <fullName evidence="1">Uncharacterized protein</fullName>
    </submittedName>
</protein>
<comment type="caution">
    <text evidence="1">The sequence shown here is derived from an EMBL/GenBank/DDBJ whole genome shotgun (WGS) entry which is preliminary data.</text>
</comment>
<gene>
    <name evidence="1" type="ORF">KCV03_g89</name>
</gene>
<evidence type="ECO:0000313" key="1">
    <source>
        <dbReference type="EMBL" id="KAH0237992.1"/>
    </source>
</evidence>
<accession>A0A9P8GQ32</accession>
<feature type="non-terminal residue" evidence="1">
    <location>
        <position position="114"/>
    </location>
</feature>